<evidence type="ECO:0000313" key="2">
    <source>
        <dbReference type="Proteomes" id="UP000176662"/>
    </source>
</evidence>
<dbReference type="EMBL" id="MHLX01000042">
    <property type="protein sequence ID" value="OGZ18324.1"/>
    <property type="molecule type" value="Genomic_DNA"/>
</dbReference>
<evidence type="ECO:0008006" key="3">
    <source>
        <dbReference type="Google" id="ProtNLM"/>
    </source>
</evidence>
<accession>A0A1G2DXL9</accession>
<comment type="caution">
    <text evidence="1">The sequence shown here is derived from an EMBL/GenBank/DDBJ whole genome shotgun (WGS) entry which is preliminary data.</text>
</comment>
<sequence>MKTSKNRFWAHKTAEIQKGSLIGQGTKIWHNCQILKGAKIGKNCIIGHNCFISSKAKIGNGVKVESNTDIWDYIILEDNVFVGPSAVFTNDKNPRAKYPKSKYPAYGKWLPTLIKEGATLGANSTIICGNTVGKWAIIGAGAVVASDVPDYAIAVGVPAKIIGWACECGNKLDFRNGKAICRICKRKYKKLGEKVNKTK</sequence>
<dbReference type="Pfam" id="PF14602">
    <property type="entry name" value="Hexapep_2"/>
    <property type="match status" value="1"/>
</dbReference>
<gene>
    <name evidence="1" type="ORF">A2Z68_00290</name>
</gene>
<reference evidence="1 2" key="1">
    <citation type="journal article" date="2016" name="Nat. Commun.">
        <title>Thousands of microbial genomes shed light on interconnected biogeochemical processes in an aquifer system.</title>
        <authorList>
            <person name="Anantharaman K."/>
            <person name="Brown C.T."/>
            <person name="Hug L.A."/>
            <person name="Sharon I."/>
            <person name="Castelle C.J."/>
            <person name="Probst A.J."/>
            <person name="Thomas B.C."/>
            <person name="Singh A."/>
            <person name="Wilkins M.J."/>
            <person name="Karaoz U."/>
            <person name="Brodie E.L."/>
            <person name="Williams K.H."/>
            <person name="Hubbard S.S."/>
            <person name="Banfield J.F."/>
        </authorList>
    </citation>
    <scope>NUCLEOTIDE SEQUENCE [LARGE SCALE GENOMIC DNA]</scope>
</reference>
<dbReference type="Proteomes" id="UP000176662">
    <property type="component" value="Unassembled WGS sequence"/>
</dbReference>
<dbReference type="CDD" id="cd03358">
    <property type="entry name" value="LbH_WxcM_N_like"/>
    <property type="match status" value="1"/>
</dbReference>
<organism evidence="1 2">
    <name type="scientific">Candidatus Nealsonbacteria bacterium RBG_13_38_11</name>
    <dbReference type="NCBI Taxonomy" id="1801662"/>
    <lineage>
        <taxon>Bacteria</taxon>
        <taxon>Candidatus Nealsoniibacteriota</taxon>
    </lineage>
</organism>
<dbReference type="InterPro" id="IPR050179">
    <property type="entry name" value="Trans_hexapeptide_repeat"/>
</dbReference>
<dbReference type="PANTHER" id="PTHR43300:SF4">
    <property type="entry name" value="ACYL-[ACYL-CARRIER-PROTEIN]--UDP-N-ACETYLGLUCOSAMINE O-ACYLTRANSFERASE"/>
    <property type="match status" value="1"/>
</dbReference>
<protein>
    <recommendedName>
        <fullName evidence="3">Acetyltransferase</fullName>
    </recommendedName>
</protein>
<dbReference type="InterPro" id="IPR011004">
    <property type="entry name" value="Trimer_LpxA-like_sf"/>
</dbReference>
<dbReference type="PANTHER" id="PTHR43300">
    <property type="entry name" value="ACETYLTRANSFERASE"/>
    <property type="match status" value="1"/>
</dbReference>
<dbReference type="SUPFAM" id="SSF51161">
    <property type="entry name" value="Trimeric LpxA-like enzymes"/>
    <property type="match status" value="1"/>
</dbReference>
<dbReference type="AlphaFoldDB" id="A0A1G2DXL9"/>
<name>A0A1G2DXL9_9BACT</name>
<evidence type="ECO:0000313" key="1">
    <source>
        <dbReference type="EMBL" id="OGZ18324.1"/>
    </source>
</evidence>
<proteinExistence type="predicted"/>
<dbReference type="InterPro" id="IPR001451">
    <property type="entry name" value="Hexapep"/>
</dbReference>
<dbReference type="Gene3D" id="2.160.10.10">
    <property type="entry name" value="Hexapeptide repeat proteins"/>
    <property type="match status" value="1"/>
</dbReference>
<dbReference type="Pfam" id="PF00132">
    <property type="entry name" value="Hexapep"/>
    <property type="match status" value="1"/>
</dbReference>